<dbReference type="AlphaFoldDB" id="A0A3N1D6Y9"/>
<dbReference type="PROSITE" id="PS50043">
    <property type="entry name" value="HTH_LUXR_2"/>
    <property type="match status" value="1"/>
</dbReference>
<dbReference type="InterPro" id="IPR011990">
    <property type="entry name" value="TPR-like_helical_dom_sf"/>
</dbReference>
<dbReference type="GO" id="GO:0003677">
    <property type="term" value="F:DNA binding"/>
    <property type="evidence" value="ECO:0007669"/>
    <property type="project" value="InterPro"/>
</dbReference>
<dbReference type="PANTHER" id="PTHR16305:SF35">
    <property type="entry name" value="TRANSCRIPTIONAL ACTIVATOR DOMAIN"/>
    <property type="match status" value="1"/>
</dbReference>
<sequence>MPPVPDHPSPAADRLVGRADALTAFAEVLDRPGFTFLSLVGDPGVGKSRLLTELAATARGRGRLTLWGRAAEFDEEMPYGAVVDALDDHLEAAPDVPRRLGPGTVRLLGTIFPALEDAAGEGTGASGRYRLHKAARQLMDELARTDGLVLILDDLHWADQATVELLDHLVRHQPRGQVLVAIAYRPVQAMPRLGALSESGERMTVGPLSLPEAAELLGLDPAAERCRRLYEASGGNPFYLDALARGEQAEDDVEESDELPGPVRAALQLEVSRLSAGAQAAAQGAAVAAEEFDPVLVAVAADISEDFALAAIDELVARDVARPSAPGRFRFRHPLVRQAVYVQAAAGWRLAAHGRVAAHLGRLGAPAALRARHVERSARFGDQAAIEVLVEAARAAAGPAPATAGHRLRSALRLIQPGDPQRLVLLVELVRAQLASGRLDGARRTANEVLGLLSEDDHVMRAHAVRALALVERQLDRPQQARAVLLAELKRLPRQQTSLAIPLRLRLVAESLLRNDKRAAQAVLDMIPDIGRDWPPGLEVAVAALRGLPAHAFGRTEEARRFMEVAAQQLALTPDEYLLDWMDVLTWAGWTETLFGRPARAVAHFSRLVAIARPHEMGYVVANMLAGQARGLVMTGALTEAAALAEEAADIARMIGSGMQLVFAQTQGCLAAAWSGDTGRALECVAEAEATGTGEGEVWGSMFRHAHGVALLAAGRTDEGVAVLRAACRDFDDPVLDPATLLSCAELLAWAEAGRGAAVEARRWADRAAGALQEDWDYGRGLVELAAAHAERSARRAREAAALLEGHPLEQGRARLTAGALEQDRDTALADLAEAVRVFAEHGAEGMHAQAVREQRARGVRVPVQRARGRAGGGPGGLSRRELEVALLVAEDYSNQQIADKLVISVRTVETHLSNIFAKLEVTSRVGVAGAVRNLPLGPGQEGTGFASG</sequence>
<comment type="caution">
    <text evidence="4">The sequence shown here is derived from an EMBL/GenBank/DDBJ whole genome shotgun (WGS) entry which is preliminary data.</text>
</comment>
<dbReference type="Proteomes" id="UP000272400">
    <property type="component" value="Unassembled WGS sequence"/>
</dbReference>
<dbReference type="GO" id="GO:0006355">
    <property type="term" value="P:regulation of DNA-templated transcription"/>
    <property type="evidence" value="ECO:0007669"/>
    <property type="project" value="InterPro"/>
</dbReference>
<dbReference type="PANTHER" id="PTHR16305">
    <property type="entry name" value="TESTICULAR SOLUBLE ADENYLYL CYCLASE"/>
    <property type="match status" value="1"/>
</dbReference>
<dbReference type="SMART" id="SM00421">
    <property type="entry name" value="HTH_LUXR"/>
    <property type="match status" value="1"/>
</dbReference>
<keyword evidence="2" id="KW-0067">ATP-binding</keyword>
<dbReference type="PROSITE" id="PS00622">
    <property type="entry name" value="HTH_LUXR_1"/>
    <property type="match status" value="1"/>
</dbReference>
<proteinExistence type="predicted"/>
<evidence type="ECO:0000259" key="3">
    <source>
        <dbReference type="PROSITE" id="PS50043"/>
    </source>
</evidence>
<dbReference type="GO" id="GO:0005524">
    <property type="term" value="F:ATP binding"/>
    <property type="evidence" value="ECO:0007669"/>
    <property type="project" value="UniProtKB-KW"/>
</dbReference>
<dbReference type="SUPFAM" id="SSF46894">
    <property type="entry name" value="C-terminal effector domain of the bipartite response regulators"/>
    <property type="match status" value="1"/>
</dbReference>
<dbReference type="GO" id="GO:0004016">
    <property type="term" value="F:adenylate cyclase activity"/>
    <property type="evidence" value="ECO:0007669"/>
    <property type="project" value="TreeGrafter"/>
</dbReference>
<dbReference type="InterPro" id="IPR000792">
    <property type="entry name" value="Tscrpt_reg_LuxR_C"/>
</dbReference>
<dbReference type="InterPro" id="IPR016032">
    <property type="entry name" value="Sig_transdc_resp-reg_C-effctor"/>
</dbReference>
<dbReference type="GO" id="GO:0005737">
    <property type="term" value="C:cytoplasm"/>
    <property type="evidence" value="ECO:0007669"/>
    <property type="project" value="TreeGrafter"/>
</dbReference>
<feature type="domain" description="HTH luxR-type" evidence="3">
    <location>
        <begin position="871"/>
        <end position="935"/>
    </location>
</feature>
<dbReference type="CDD" id="cd06170">
    <property type="entry name" value="LuxR_C_like"/>
    <property type="match status" value="1"/>
</dbReference>
<dbReference type="Gene3D" id="1.25.40.10">
    <property type="entry name" value="Tetratricopeptide repeat domain"/>
    <property type="match status" value="1"/>
</dbReference>
<dbReference type="SUPFAM" id="SSF48452">
    <property type="entry name" value="TPR-like"/>
    <property type="match status" value="1"/>
</dbReference>
<evidence type="ECO:0000256" key="1">
    <source>
        <dbReference type="ARBA" id="ARBA00022741"/>
    </source>
</evidence>
<keyword evidence="5" id="KW-1185">Reference proteome</keyword>
<evidence type="ECO:0000313" key="5">
    <source>
        <dbReference type="Proteomes" id="UP000272400"/>
    </source>
</evidence>
<dbReference type="InterPro" id="IPR027417">
    <property type="entry name" value="P-loop_NTPase"/>
</dbReference>
<dbReference type="OrthoDB" id="4500249at2"/>
<evidence type="ECO:0000313" key="4">
    <source>
        <dbReference type="EMBL" id="ROO89305.1"/>
    </source>
</evidence>
<dbReference type="PRINTS" id="PR00038">
    <property type="entry name" value="HTHLUXR"/>
</dbReference>
<gene>
    <name evidence="4" type="ORF">EDD29_6994</name>
</gene>
<dbReference type="Pfam" id="PF13191">
    <property type="entry name" value="AAA_16"/>
    <property type="match status" value="1"/>
</dbReference>
<evidence type="ECO:0000256" key="2">
    <source>
        <dbReference type="ARBA" id="ARBA00022840"/>
    </source>
</evidence>
<organism evidence="4 5">
    <name type="scientific">Actinocorallia herbida</name>
    <dbReference type="NCBI Taxonomy" id="58109"/>
    <lineage>
        <taxon>Bacteria</taxon>
        <taxon>Bacillati</taxon>
        <taxon>Actinomycetota</taxon>
        <taxon>Actinomycetes</taxon>
        <taxon>Streptosporangiales</taxon>
        <taxon>Thermomonosporaceae</taxon>
        <taxon>Actinocorallia</taxon>
    </lineage>
</organism>
<reference evidence="4 5" key="1">
    <citation type="submission" date="2018-11" db="EMBL/GenBank/DDBJ databases">
        <title>Sequencing the genomes of 1000 actinobacteria strains.</title>
        <authorList>
            <person name="Klenk H.-P."/>
        </authorList>
    </citation>
    <scope>NUCLEOTIDE SEQUENCE [LARGE SCALE GENOMIC DNA]</scope>
    <source>
        <strain evidence="4 5">DSM 44254</strain>
    </source>
</reference>
<name>A0A3N1D6Y9_9ACTN</name>
<dbReference type="InterPro" id="IPR041664">
    <property type="entry name" value="AAA_16"/>
</dbReference>
<dbReference type="Gene3D" id="3.40.50.300">
    <property type="entry name" value="P-loop containing nucleotide triphosphate hydrolases"/>
    <property type="match status" value="1"/>
</dbReference>
<dbReference type="InterPro" id="IPR036388">
    <property type="entry name" value="WH-like_DNA-bd_sf"/>
</dbReference>
<keyword evidence="1" id="KW-0547">Nucleotide-binding</keyword>
<protein>
    <submittedName>
        <fullName evidence="4">Regulatory LuxR family protein</fullName>
    </submittedName>
</protein>
<dbReference type="EMBL" id="RJKE01000001">
    <property type="protein sequence ID" value="ROO89305.1"/>
    <property type="molecule type" value="Genomic_DNA"/>
</dbReference>
<dbReference type="Gene3D" id="1.10.10.10">
    <property type="entry name" value="Winged helix-like DNA-binding domain superfamily/Winged helix DNA-binding domain"/>
    <property type="match status" value="1"/>
</dbReference>
<accession>A0A3N1D6Y9</accession>
<dbReference type="SUPFAM" id="SSF52540">
    <property type="entry name" value="P-loop containing nucleoside triphosphate hydrolases"/>
    <property type="match status" value="1"/>
</dbReference>
<dbReference type="Pfam" id="PF00196">
    <property type="entry name" value="GerE"/>
    <property type="match status" value="1"/>
</dbReference>